<evidence type="ECO:0000256" key="2">
    <source>
        <dbReference type="ARBA" id="ARBA00022759"/>
    </source>
</evidence>
<dbReference type="HOGENOM" id="CLU_2086264_0_0_1"/>
<evidence type="ECO:0000313" key="6">
    <source>
        <dbReference type="EMBL" id="EGN93001.1"/>
    </source>
</evidence>
<evidence type="ECO:0000256" key="4">
    <source>
        <dbReference type="ARBA" id="ARBA00023157"/>
    </source>
</evidence>
<accession>F8QF42</accession>
<gene>
    <name evidence="6" type="ORF">SERLA73DRAFT_146126</name>
</gene>
<dbReference type="Proteomes" id="UP000008063">
    <property type="component" value="Unassembled WGS sequence"/>
</dbReference>
<keyword evidence="5" id="KW-0456">Lyase</keyword>
<protein>
    <submittedName>
        <fullName evidence="6">Uncharacterized protein</fullName>
    </submittedName>
</protein>
<dbReference type="Pfam" id="PF00545">
    <property type="entry name" value="Ribonuclease"/>
    <property type="match status" value="1"/>
</dbReference>
<dbReference type="AlphaFoldDB" id="F8QF42"/>
<dbReference type="InterPro" id="IPR000026">
    <property type="entry name" value="N1-like"/>
</dbReference>
<keyword evidence="3" id="KW-0378">Hydrolase</keyword>
<reference evidence="7" key="1">
    <citation type="journal article" date="2011" name="Science">
        <title>The plant cell wall-decomposing machinery underlies the functional diversity of forest fungi.</title>
        <authorList>
            <person name="Eastwood D.C."/>
            <person name="Floudas D."/>
            <person name="Binder M."/>
            <person name="Majcherczyk A."/>
            <person name="Schneider P."/>
            <person name="Aerts A."/>
            <person name="Asiegbu F.O."/>
            <person name="Baker S.E."/>
            <person name="Barry K."/>
            <person name="Bendiksby M."/>
            <person name="Blumentritt M."/>
            <person name="Coutinho P.M."/>
            <person name="Cullen D."/>
            <person name="de Vries R.P."/>
            <person name="Gathman A."/>
            <person name="Goodell B."/>
            <person name="Henrissat B."/>
            <person name="Ihrmark K."/>
            <person name="Kauserud H."/>
            <person name="Kohler A."/>
            <person name="LaButti K."/>
            <person name="Lapidus A."/>
            <person name="Lavin J.L."/>
            <person name="Lee Y.-H."/>
            <person name="Lindquist E."/>
            <person name="Lilly W."/>
            <person name="Lucas S."/>
            <person name="Morin E."/>
            <person name="Murat C."/>
            <person name="Oguiza J.A."/>
            <person name="Park J."/>
            <person name="Pisabarro A.G."/>
            <person name="Riley R."/>
            <person name="Rosling A."/>
            <person name="Salamov A."/>
            <person name="Schmidt O."/>
            <person name="Schmutz J."/>
            <person name="Skrede I."/>
            <person name="Stenlid J."/>
            <person name="Wiebenga A."/>
            <person name="Xie X."/>
            <person name="Kuees U."/>
            <person name="Hibbett D.S."/>
            <person name="Hoffmeister D."/>
            <person name="Hoegberg N."/>
            <person name="Martin F."/>
            <person name="Grigoriev I.V."/>
            <person name="Watkinson S.C."/>
        </authorList>
    </citation>
    <scope>NUCLEOTIDE SEQUENCE [LARGE SCALE GENOMIC DNA]</scope>
    <source>
        <strain evidence="7">strain S7.3</strain>
    </source>
</reference>
<dbReference type="GO" id="GO:0016829">
    <property type="term" value="F:lyase activity"/>
    <property type="evidence" value="ECO:0007669"/>
    <property type="project" value="UniProtKB-KW"/>
</dbReference>
<dbReference type="InParanoid" id="F8QF42"/>
<keyword evidence="1" id="KW-0540">Nuclease</keyword>
<evidence type="ECO:0000313" key="7">
    <source>
        <dbReference type="Proteomes" id="UP000008063"/>
    </source>
</evidence>
<dbReference type="SUPFAM" id="SSF53933">
    <property type="entry name" value="Microbial ribonucleases"/>
    <property type="match status" value="1"/>
</dbReference>
<dbReference type="GO" id="GO:0003723">
    <property type="term" value="F:RNA binding"/>
    <property type="evidence" value="ECO:0007669"/>
    <property type="project" value="InterPro"/>
</dbReference>
<evidence type="ECO:0000256" key="5">
    <source>
        <dbReference type="ARBA" id="ARBA00023239"/>
    </source>
</evidence>
<proteinExistence type="predicted"/>
<sequence>MGMGIAANPTPTATNGVIYPHRFSNNERITFHNCPAAQTLVEYPLRLPTEVGAARHRVVYDYNKPHQFCGCMTHDGAIGNQFVACNWQHWLSDPLVEQDGLIAHPPQISEMDFVHDANE</sequence>
<dbReference type="PANTHER" id="PTHR42104:SF1">
    <property type="entry name" value="EXTRACELLULAR GUANYL-SPECIFIC RIBONUCLEASE RNTA (AFU_ORTHOLOGUE AFUA_4G03230)"/>
    <property type="match status" value="1"/>
</dbReference>
<organism evidence="7">
    <name type="scientific">Serpula lacrymans var. lacrymans (strain S7.3)</name>
    <name type="common">Dry rot fungus</name>
    <dbReference type="NCBI Taxonomy" id="936435"/>
    <lineage>
        <taxon>Eukaryota</taxon>
        <taxon>Fungi</taxon>
        <taxon>Dikarya</taxon>
        <taxon>Basidiomycota</taxon>
        <taxon>Agaricomycotina</taxon>
        <taxon>Agaricomycetes</taxon>
        <taxon>Agaricomycetidae</taxon>
        <taxon>Boletales</taxon>
        <taxon>Coniophorineae</taxon>
        <taxon>Serpulaceae</taxon>
        <taxon>Serpula</taxon>
    </lineage>
</organism>
<dbReference type="InterPro" id="IPR016191">
    <property type="entry name" value="Ribonuclease/ribotoxin"/>
</dbReference>
<dbReference type="EMBL" id="GL945495">
    <property type="protein sequence ID" value="EGN93001.1"/>
    <property type="molecule type" value="Genomic_DNA"/>
</dbReference>
<dbReference type="GO" id="GO:0004521">
    <property type="term" value="F:RNA endonuclease activity"/>
    <property type="evidence" value="ECO:0007669"/>
    <property type="project" value="InterPro"/>
</dbReference>
<dbReference type="PANTHER" id="PTHR42104">
    <property type="entry name" value="EXTRACELLULAR GUANYL-SPECIFIC RIBONUCLEASE RNTA (AFU_ORTHOLOGUE AFUA_4G03230)"/>
    <property type="match status" value="1"/>
</dbReference>
<keyword evidence="7" id="KW-1185">Reference proteome</keyword>
<name>F8QF42_SERL3</name>
<evidence type="ECO:0000256" key="1">
    <source>
        <dbReference type="ARBA" id="ARBA00022722"/>
    </source>
</evidence>
<keyword evidence="4" id="KW-1015">Disulfide bond</keyword>
<evidence type="ECO:0000256" key="3">
    <source>
        <dbReference type="ARBA" id="ARBA00022801"/>
    </source>
</evidence>
<keyword evidence="2" id="KW-0255">Endonuclease</keyword>
<dbReference type="GO" id="GO:0016787">
    <property type="term" value="F:hydrolase activity"/>
    <property type="evidence" value="ECO:0007669"/>
    <property type="project" value="UniProtKB-KW"/>
</dbReference>
<dbReference type="Gene3D" id="3.10.450.30">
    <property type="entry name" value="Microbial ribonucleases"/>
    <property type="match status" value="1"/>
</dbReference>